<evidence type="ECO:0000313" key="2">
    <source>
        <dbReference type="Proteomes" id="UP000576209"/>
    </source>
</evidence>
<dbReference type="AlphaFoldDB" id="A0A840E333"/>
<sequence>MKTFHTLLLISLLGLWACGGDTEETAMDQGGVEEEDGTLIGSGNPNNDAITLTDMPPTEDFPNASIDDWSYDAGTFNYTISGGYTLGRQTDDASSVMCANSDKGQHIHLIIDNEPYIAKYEPTFNQPMTNGEHYLLTFLSRSYHQSIKTDKAHRAVKASVNNNSFSNPQPITEPMLFYSRPKGTYTGKAETENVMLDFYPVNAPLGDEYQVKASVNGKEFMIDEWKAYYLKGLPMGENTITLTLMAGDSIVDAPLNPVVRTFTLQELPTEAAGK</sequence>
<name>A0A840E333_9BACT</name>
<gene>
    <name evidence="1" type="ORF">GGR28_000743</name>
</gene>
<proteinExistence type="predicted"/>
<dbReference type="Proteomes" id="UP000576209">
    <property type="component" value="Unassembled WGS sequence"/>
</dbReference>
<dbReference type="EMBL" id="JACIFF010000001">
    <property type="protein sequence ID" value="MBB4078142.1"/>
    <property type="molecule type" value="Genomic_DNA"/>
</dbReference>
<comment type="caution">
    <text evidence="1">The sequence shown here is derived from an EMBL/GenBank/DDBJ whole genome shotgun (WGS) entry which is preliminary data.</text>
</comment>
<evidence type="ECO:0000313" key="1">
    <source>
        <dbReference type="EMBL" id="MBB4078142.1"/>
    </source>
</evidence>
<protein>
    <recommendedName>
        <fullName evidence="3">Phosphopeptide-binding protein</fullName>
    </recommendedName>
</protein>
<organism evidence="1 2">
    <name type="scientific">Neolewinella aquimaris</name>
    <dbReference type="NCBI Taxonomy" id="1835722"/>
    <lineage>
        <taxon>Bacteria</taxon>
        <taxon>Pseudomonadati</taxon>
        <taxon>Bacteroidota</taxon>
        <taxon>Saprospiria</taxon>
        <taxon>Saprospirales</taxon>
        <taxon>Lewinellaceae</taxon>
        <taxon>Neolewinella</taxon>
    </lineage>
</organism>
<dbReference type="RefSeq" id="WP_183494365.1">
    <property type="nucleotide sequence ID" value="NZ_JACIFF010000001.1"/>
</dbReference>
<evidence type="ECO:0008006" key="3">
    <source>
        <dbReference type="Google" id="ProtNLM"/>
    </source>
</evidence>
<keyword evidence="2" id="KW-1185">Reference proteome</keyword>
<accession>A0A840E333</accession>
<reference evidence="1 2" key="1">
    <citation type="submission" date="2020-08" db="EMBL/GenBank/DDBJ databases">
        <title>Genomic Encyclopedia of Type Strains, Phase IV (KMG-IV): sequencing the most valuable type-strain genomes for metagenomic binning, comparative biology and taxonomic classification.</title>
        <authorList>
            <person name="Goeker M."/>
        </authorList>
    </citation>
    <scope>NUCLEOTIDE SEQUENCE [LARGE SCALE GENOMIC DNA]</scope>
    <source>
        <strain evidence="1 2">DSM 105137</strain>
    </source>
</reference>